<accession>A0A3R9F8K2</accession>
<gene>
    <name evidence="5" type="ORF">EJA03_09405</name>
</gene>
<dbReference type="Gene3D" id="3.30.559.10">
    <property type="entry name" value="Chloramphenicol acetyltransferase-like domain"/>
    <property type="match status" value="3"/>
</dbReference>
<evidence type="ECO:0000313" key="6">
    <source>
        <dbReference type="Proteomes" id="UP000269041"/>
    </source>
</evidence>
<feature type="domain" description="Carrier" evidence="4">
    <location>
        <begin position="3148"/>
        <end position="3224"/>
    </location>
</feature>
<comment type="caution">
    <text evidence="5">The sequence shown here is derived from an EMBL/GenBank/DDBJ whole genome shotgun (WGS) entry which is preliminary data.</text>
</comment>
<dbReference type="SUPFAM" id="SSF47336">
    <property type="entry name" value="ACP-like"/>
    <property type="match status" value="3"/>
</dbReference>
<organism evidence="5 6">
    <name type="scientific">Vibrio pectenicida</name>
    <dbReference type="NCBI Taxonomy" id="62763"/>
    <lineage>
        <taxon>Bacteria</taxon>
        <taxon>Pseudomonadati</taxon>
        <taxon>Pseudomonadota</taxon>
        <taxon>Gammaproteobacteria</taxon>
        <taxon>Vibrionales</taxon>
        <taxon>Vibrionaceae</taxon>
        <taxon>Vibrio</taxon>
    </lineage>
</organism>
<dbReference type="Pfam" id="PF00550">
    <property type="entry name" value="PP-binding"/>
    <property type="match status" value="3"/>
</dbReference>
<evidence type="ECO:0000256" key="1">
    <source>
        <dbReference type="ARBA" id="ARBA00001957"/>
    </source>
</evidence>
<dbReference type="InterPro" id="IPR001031">
    <property type="entry name" value="Thioesterase"/>
</dbReference>
<dbReference type="Gene3D" id="1.10.1200.10">
    <property type="entry name" value="ACP-like"/>
    <property type="match status" value="3"/>
</dbReference>
<dbReference type="Pfam" id="PF00975">
    <property type="entry name" value="Thioesterase"/>
    <property type="match status" value="1"/>
</dbReference>
<dbReference type="PROSITE" id="PS50075">
    <property type="entry name" value="CARRIER"/>
    <property type="match status" value="3"/>
</dbReference>
<dbReference type="GO" id="GO:0044550">
    <property type="term" value="P:secondary metabolite biosynthetic process"/>
    <property type="evidence" value="ECO:0007669"/>
    <property type="project" value="TreeGrafter"/>
</dbReference>
<dbReference type="EMBL" id="RSFA01000035">
    <property type="protein sequence ID" value="RSD31317.1"/>
    <property type="molecule type" value="Genomic_DNA"/>
</dbReference>
<dbReference type="Proteomes" id="UP000269041">
    <property type="component" value="Unassembled WGS sequence"/>
</dbReference>
<dbReference type="CDD" id="cd17646">
    <property type="entry name" value="A_NRPS_AB3403-like"/>
    <property type="match status" value="1"/>
</dbReference>
<dbReference type="SUPFAM" id="SSF53474">
    <property type="entry name" value="alpha/beta-Hydrolases"/>
    <property type="match status" value="1"/>
</dbReference>
<feature type="domain" description="Carrier" evidence="4">
    <location>
        <begin position="2090"/>
        <end position="2167"/>
    </location>
</feature>
<dbReference type="FunFam" id="1.10.1200.10:FF:000005">
    <property type="entry name" value="Nonribosomal peptide synthetase 1"/>
    <property type="match status" value="2"/>
</dbReference>
<dbReference type="InterPro" id="IPR010071">
    <property type="entry name" value="AA_adenyl_dom"/>
</dbReference>
<dbReference type="GO" id="GO:0005737">
    <property type="term" value="C:cytoplasm"/>
    <property type="evidence" value="ECO:0007669"/>
    <property type="project" value="TreeGrafter"/>
</dbReference>
<evidence type="ECO:0000256" key="2">
    <source>
        <dbReference type="ARBA" id="ARBA00022450"/>
    </source>
</evidence>
<dbReference type="InterPro" id="IPR020806">
    <property type="entry name" value="PKS_PP-bd"/>
</dbReference>
<dbReference type="InterPro" id="IPR029058">
    <property type="entry name" value="AB_hydrolase_fold"/>
</dbReference>
<keyword evidence="6" id="KW-1185">Reference proteome</keyword>
<evidence type="ECO:0000259" key="4">
    <source>
        <dbReference type="PROSITE" id="PS50075"/>
    </source>
</evidence>
<keyword evidence="3" id="KW-0597">Phosphoprotein</keyword>
<proteinExistence type="predicted"/>
<dbReference type="GO" id="GO:0043041">
    <property type="term" value="P:amino acid activation for nonribosomal peptide biosynthetic process"/>
    <property type="evidence" value="ECO:0007669"/>
    <property type="project" value="TreeGrafter"/>
</dbReference>
<dbReference type="SMART" id="SM00823">
    <property type="entry name" value="PKS_PP"/>
    <property type="match status" value="3"/>
</dbReference>
<dbReference type="CDD" id="cd12116">
    <property type="entry name" value="A_NRPS_Ta1_like"/>
    <property type="match status" value="1"/>
</dbReference>
<dbReference type="InterPro" id="IPR000873">
    <property type="entry name" value="AMP-dep_synth/lig_dom"/>
</dbReference>
<dbReference type="Pfam" id="PF13193">
    <property type="entry name" value="AMP-binding_C"/>
    <property type="match status" value="1"/>
</dbReference>
<dbReference type="InterPro" id="IPR023213">
    <property type="entry name" value="CAT-like_dom_sf"/>
</dbReference>
<dbReference type="InterPro" id="IPR009081">
    <property type="entry name" value="PP-bd_ACP"/>
</dbReference>
<dbReference type="InterPro" id="IPR045851">
    <property type="entry name" value="AMP-bd_C_sf"/>
</dbReference>
<dbReference type="Gene3D" id="3.30.559.30">
    <property type="entry name" value="Nonribosomal peptide synthetase, condensation domain"/>
    <property type="match status" value="3"/>
</dbReference>
<dbReference type="InterPro" id="IPR020845">
    <property type="entry name" value="AMP-binding_CS"/>
</dbReference>
<dbReference type="Gene3D" id="3.40.50.1820">
    <property type="entry name" value="alpha/beta hydrolase"/>
    <property type="match status" value="1"/>
</dbReference>
<dbReference type="CDD" id="cd19531">
    <property type="entry name" value="LCL_NRPS-like"/>
    <property type="match status" value="3"/>
</dbReference>
<dbReference type="Gene3D" id="3.30.300.30">
    <property type="match status" value="3"/>
</dbReference>
<feature type="domain" description="Carrier" evidence="4">
    <location>
        <begin position="1022"/>
        <end position="1099"/>
    </location>
</feature>
<dbReference type="SUPFAM" id="SSF52777">
    <property type="entry name" value="CoA-dependent acyltransferases"/>
    <property type="match status" value="6"/>
</dbReference>
<name>A0A3R9F8K2_9VIBR</name>
<dbReference type="Pfam" id="PF00668">
    <property type="entry name" value="Condensation"/>
    <property type="match status" value="3"/>
</dbReference>
<dbReference type="FunFam" id="2.30.38.10:FF:000001">
    <property type="entry name" value="Non-ribosomal peptide synthetase PvdI"/>
    <property type="match status" value="2"/>
</dbReference>
<dbReference type="GO" id="GO:0031177">
    <property type="term" value="F:phosphopantetheine binding"/>
    <property type="evidence" value="ECO:0007669"/>
    <property type="project" value="InterPro"/>
</dbReference>
<comment type="cofactor">
    <cofactor evidence="1">
        <name>pantetheine 4'-phosphate</name>
        <dbReference type="ChEBI" id="CHEBI:47942"/>
    </cofactor>
</comment>
<dbReference type="NCBIfam" id="NF003417">
    <property type="entry name" value="PRK04813.1"/>
    <property type="match status" value="3"/>
</dbReference>
<dbReference type="GO" id="GO:0003824">
    <property type="term" value="F:catalytic activity"/>
    <property type="evidence" value="ECO:0007669"/>
    <property type="project" value="InterPro"/>
</dbReference>
<dbReference type="PANTHER" id="PTHR45527:SF1">
    <property type="entry name" value="FATTY ACID SYNTHASE"/>
    <property type="match status" value="1"/>
</dbReference>
<dbReference type="Gene3D" id="2.30.38.10">
    <property type="entry name" value="Luciferase, Domain 3"/>
    <property type="match status" value="3"/>
</dbReference>
<dbReference type="SUPFAM" id="SSF56801">
    <property type="entry name" value="Acetyl-CoA synthetase-like"/>
    <property type="match status" value="3"/>
</dbReference>
<dbReference type="NCBIfam" id="TIGR01733">
    <property type="entry name" value="AA-adenyl-dom"/>
    <property type="match status" value="3"/>
</dbReference>
<dbReference type="InterPro" id="IPR036736">
    <property type="entry name" value="ACP-like_sf"/>
</dbReference>
<dbReference type="InterPro" id="IPR001242">
    <property type="entry name" value="Condensation_dom"/>
</dbReference>
<dbReference type="Gene3D" id="3.40.50.980">
    <property type="match status" value="6"/>
</dbReference>
<dbReference type="PANTHER" id="PTHR45527">
    <property type="entry name" value="NONRIBOSOMAL PEPTIDE SYNTHETASE"/>
    <property type="match status" value="1"/>
</dbReference>
<dbReference type="RefSeq" id="WP_125320986.1">
    <property type="nucleotide sequence ID" value="NZ_AP024890.1"/>
</dbReference>
<evidence type="ECO:0000256" key="3">
    <source>
        <dbReference type="ARBA" id="ARBA00022553"/>
    </source>
</evidence>
<dbReference type="FunFam" id="3.30.300.30:FF:000015">
    <property type="entry name" value="Nonribosomal peptide synthase SidD"/>
    <property type="match status" value="2"/>
</dbReference>
<dbReference type="FunFam" id="3.40.50.980:FF:000001">
    <property type="entry name" value="Non-ribosomal peptide synthetase"/>
    <property type="match status" value="3"/>
</dbReference>
<sequence length="3502" mass="392812">MTTQNNNKLDNLSPEKRALVEKLLAKKKQQKLAQIQASKIAAPDKRRTKGKLSFSQQRLWLLDQLEGGSAHYNIPSALHIQGKLDLAALKSAFIQIIDRHSVLRTQYVKQGDDAQQVVKPMPVEFCFEVMDRKQKLTKVINEQGIKTAISTISAELELRTEYVFDLERDTSLRCHLWQLDEENTVLLILVHHIAADGWSMGVLTEELNQLYRQAAMGVEDTLKPIDVQYLDYAQWQHEYLSGEVLERQLTYWQHQLSDMPSIHNLPVDRARPSLPSYKGGNVSTSISMNLASSFKALCNDYDATLFMGVYGALSVLLSRYSGEQDIVIGTTAANRDQTQVENLIGFFVNMLVLRQQHDDEASFVNILTQSKRIALEAFNHQQTPFEKVVERINPARDISYHPMFQVMLAVQNNQSSDLDLAGLSFSDVEIKSNNAKFDLSLNVEENEFGLSLSWEYSTDLFNRASIENLANSFTLLLEAMTEKPECPAFSVPLVDSKAREMELYAHNQTKQDYPRDKSVADLFEAQALLTPDASAATFDGETLSYRELNKRANALAHELQSRGIGSDNLVGVHLHRSMSMLVSLLAVLKSGGAYVPLDPNYPQERIQGMLAHSQPSLVLCDKESEQAMTSYSEAVLVVEHHQWAKGESELVVRDSATSRDLAYVIYTSGSTGEPKGIAVEHQSVVNFLWSMAKKPGLSAEDTLLAVTSMSFDIHVLELYLPLVLGGHVVVASSDDALNPSQLAGLLSEHQVSVMQATPSTWQMLVNDNWQPVQPLRAICGGEAMPESLKSSLLSHGVIELWNVYGPTETTVWSSVKRIEKGSTITLGHPIGNTQFYVLNEQHQLVPTGVAGELYIAGEGLARAYLHRDDLTDAAFVANPFFPDERMYRAGDRVRRLADGELEYLGRTDHQVKLRGFRVELGAVDAAAQSHNSVNQVVSVVRQGSENGESQLVTYAVMNSEWLERVDEAQGLLYEHLKGQLPHYMVPSIIQVLDSMPLTPNGKINRKGLPEPTALSMGGNYQAPEGKVEVSLCQLWSEVLKLDASTISRDANFFEVGGQSLKAIQLLNGIKAVFSLDISMKDVFISPKLKDLAKYIENKANVPLESNYQCLPVDRSQPLPLTDMQQMLWIIDQLEGDSSHYNMPLAFRWNDVVDHNVLNKTFIEIINRHEILRTRFELLEGGSVQKVGKKITTFPLCIDDLRGQDTESQEKFISQSFAQEAQLAFNLGEDLMLRGRLIIEQDKSSVLLLTLHHIAADGWSLDVLMEDFSAIYNALQQGQSHNLMPLPLQYGDYAVWQKQWLTGENIERLRSYWQQELHSLPIVHRLPLDYSRPHQQKFDGGLFVGQLPAEDFDKLTQLCHSKGVTPFMAIHAALSVLIARLSGESDIVIGSPIANREHLDIVDNIGFFANTLVFRSDLSASPTYLELLSQSKKKALDAYEHQQMPFEQLVELIQPERSLAHSPLFQIMLTYASGDSKPNSNQFLVPLDQNQTHHTSKFDLTLHVAEEQGSASLGWEYASSLFTSETISRINETFVTLVSNLVQSPSQSVMSHEIVPDEDKALLEEEFNDTAKPYPEFETIHSLFEQQVGRSPNCIALTFEGNSLTYNELNNKANALAASLQSANVGPDTLVGLCCYRSLEMVVALLAILKSGGAYVPLDPDYPTERLESMLEDAQLQVILTSDATTNRVSADHLQINVDTFDFSHSEYHFSNPKSSELTSSNLAYVIYTSGSTGKPKGVMNEHKALVNRILWMQQEFTLDETDKVLQKTPFSFDVSVWEFFWPLIVGAELVIARPEGHKDVDYLLNVIEQSQITTLHFVPPMLAMFMFDGRYQTQSNYLRRVFASGEALPSELAKEWTRHHHAELHNLYGPTEAAIDVSWHACQADADYISVPIGKPINNIQLYVLNNELQIAPIGVAGELYIAGDGVARGYLNRPELTKERFVDSPFSSQNDARLYKTGDLAKWNHQGEVEYLGRLDHQVKIRGFRIELGEIDSQLQRHQNVSESITVDIEGANSWDKQLVSYVVSTESKFEENKLTESLTKYLSGVLPVHMIPSQVIVLESLPLTPNGKVNRQALPQPNFRVETIEYSAPRSGKESQLASIWSQVLQVKEDSISRTANFFDIGGQSLRAIQTLALVRKEFDVSLSVKQLFMTPILSDFARLISQTNLEQEKTVISPSQRKGLLPLTHMQHRLWFIDQMEGSNAYYNICHTLQTNEKLDPQRLASALIKVVERHEILRSSYCNKGDQVWQQVNASPTAFAIKYTDIRHLDLLSQQRQLKVIAYNEANTPFDLRSDILLRAHLVDLSEVKSVVVLTMHHIASDGWSLGVLHYEIEHYYSEDKPEILTLEIQYGDYANWLQQPIAKSQLDEHLAYWSHKLAGVPQVHSLPLDRVRPKSQSYNGQLLKSELDDRTSSAFKKLCKQHGSTVFMGFHAALSILVSRLSNQQDIVIATPVANREHSELSPLIGFFANTLPLRSRLDDTMTFNDMIQQSKQTALEAYDHQQVPFEKIVDNLQPERNLSHHPIFQIMLSVTDEERAQGGRNRFTTLDLTDEHSVVSKFDLTLHVIEREQDIFLAWEFCSDLFEKSTIERFNKTFTTLLHEMLASPASNIYTLPLLSKAECQNWLFDCNNTQTVLPEVSSYLSLFEEQVLKHPSQIAARFGDQCLSYLELSQASDRLAKRIVARGVLPEQLVGIYLDRSLEMLISMMAISKAGCGYVPLDPRYPHDRIQYMVEDAQPSLIVTVQSLSEQLVISTSKLCLDSESSGIEATQVLPEISRNQLAYVIYTSGSTGKPKGIAIEHGSLLNFLFSMQGMPGIKQADNQLAVTSMSFDIHTLELFLPLISGSQVVIASTEATMDAEMLADLIQHESITMMQATPATWQMLLNNGWQPSTKLKMLCGGEAMNMAVKTGLLVTDQHQLFDMYGPTETSVWSGVKQVQKSDVLGVIGGPIANTQFYVLNQHMQPVPQGIGGELYIGGLGLAREYLNRPELTKESFVSLDIGGKKRRLYRTGDQVRWLNNHSLGYMGRLDTQVKIRGFRVELGEIESQLLKNSWVSEAVTCVQTASSENELSLISYVVINQSDYLEGQQQWKAIRQGIYHDLRTNLPHYMVPSTIVEIQAMPLTPNGKVDRKSLMKRELDIAQVNYEQPVGDIELKLAAIWQQLVKPLAPISRNAQFFEIGGQSLLIMSMINKVQEKFAIKLSVKEVFSTPVLSDLAVCIADKICNFEPNVVSESIVSFSEGAEYDIYCFPGLAGMSMAYAPLANILRGKVNIHAFDAPGMFGHSEPSHHFEEMVTRYVQEIKDNQPREPIYLVGHSFGGRVAFEVMRKLEAGDKTVKLIFLDTILTDQNFEDGSAVPSEMEIKMSFITGISNWLGLDLPISPYSEAFDIDEVSDFIAHELAIQGFCHQGGFSIDGFWQVYKQQEMMNRSYTPSGQCVGDLHLLCCEETMPYIQEILGANSLYSTRDIHSTIVAGEHNSMLQANNVAGIADYLLSLIAVSEA</sequence>
<evidence type="ECO:0000313" key="5">
    <source>
        <dbReference type="EMBL" id="RSD31317.1"/>
    </source>
</evidence>
<dbReference type="OrthoDB" id="9757559at2"/>
<keyword evidence="2" id="KW-0596">Phosphopantetheine</keyword>
<dbReference type="Pfam" id="PF00501">
    <property type="entry name" value="AMP-binding"/>
    <property type="match status" value="3"/>
</dbReference>
<dbReference type="FunFam" id="3.40.50.12780:FF:000012">
    <property type="entry name" value="Non-ribosomal peptide synthetase"/>
    <property type="match status" value="2"/>
</dbReference>
<dbReference type="FunFam" id="3.40.50.980:FF:000002">
    <property type="entry name" value="Enterobactin synthetase component F"/>
    <property type="match status" value="1"/>
</dbReference>
<protein>
    <submittedName>
        <fullName evidence="5">Amino acid adenylation domain-containing protein</fullName>
    </submittedName>
</protein>
<dbReference type="InterPro" id="IPR025110">
    <property type="entry name" value="AMP-bd_C"/>
</dbReference>
<dbReference type="PROSITE" id="PS00455">
    <property type="entry name" value="AMP_BINDING"/>
    <property type="match status" value="3"/>
</dbReference>
<reference evidence="5 6" key="1">
    <citation type="submission" date="2018-12" db="EMBL/GenBank/DDBJ databases">
        <title>Genomic taxonomy of the Vibrionaceae family.</title>
        <authorList>
            <person name="Gomez-Gil B."/>
            <person name="Enciso-Ibarra K."/>
        </authorList>
    </citation>
    <scope>NUCLEOTIDE SEQUENCE [LARGE SCALE GENOMIC DNA]</scope>
    <source>
        <strain evidence="5 6">CAIM 594</strain>
    </source>
</reference>